<keyword evidence="4" id="KW-1185">Reference proteome</keyword>
<feature type="compositionally biased region" description="Acidic residues" evidence="1">
    <location>
        <begin position="75"/>
        <end position="85"/>
    </location>
</feature>
<dbReference type="SMART" id="SM00463">
    <property type="entry name" value="SMR"/>
    <property type="match status" value="1"/>
</dbReference>
<reference evidence="3 4" key="1">
    <citation type="journal article" date="2014" name="PLoS ONE">
        <title>Physiological and genomic features of a novel sulfur-oxidizing gammaproteobacterium belonging to a previously uncultivated symbiotic lineage isolated from a hydrothermal vent.</title>
        <authorList>
            <person name="Nunoura T."/>
            <person name="Takaki Y."/>
            <person name="Kazama H."/>
            <person name="Kakuta J."/>
            <person name="Shimamura S."/>
            <person name="Makita H."/>
            <person name="Hirai M."/>
            <person name="Miyazaki M."/>
            <person name="Takai K."/>
        </authorList>
    </citation>
    <scope>NUCLEOTIDE SEQUENCE [LARGE SCALE GENOMIC DNA]</scope>
    <source>
        <strain evidence="3 4">Hiromi1</strain>
    </source>
</reference>
<dbReference type="KEGG" id="tbn:TBH_C1890"/>
<evidence type="ECO:0000313" key="4">
    <source>
        <dbReference type="Proteomes" id="UP000031631"/>
    </source>
</evidence>
<dbReference type="SUPFAM" id="SSF160443">
    <property type="entry name" value="SMR domain-like"/>
    <property type="match status" value="1"/>
</dbReference>
<dbReference type="EMBL" id="AP012273">
    <property type="protein sequence ID" value="BAO44805.1"/>
    <property type="molecule type" value="Genomic_DNA"/>
</dbReference>
<dbReference type="Gene3D" id="3.30.1370.110">
    <property type="match status" value="1"/>
</dbReference>
<dbReference type="PANTHER" id="PTHR35562">
    <property type="entry name" value="DNA ENDONUCLEASE SMRA-RELATED"/>
    <property type="match status" value="1"/>
</dbReference>
<dbReference type="PANTHER" id="PTHR35562:SF2">
    <property type="entry name" value="DNA ENDONUCLEASE SMRA-RELATED"/>
    <property type="match status" value="1"/>
</dbReference>
<evidence type="ECO:0000259" key="2">
    <source>
        <dbReference type="PROSITE" id="PS50828"/>
    </source>
</evidence>
<dbReference type="Proteomes" id="UP000031631">
    <property type="component" value="Chromosome"/>
</dbReference>
<name>A0A7U6GJI5_9GAMM</name>
<feature type="domain" description="Smr" evidence="2">
    <location>
        <begin position="113"/>
        <end position="193"/>
    </location>
</feature>
<organism evidence="3 4">
    <name type="scientific">Thiolapillus brandeum</name>
    <dbReference type="NCBI Taxonomy" id="1076588"/>
    <lineage>
        <taxon>Bacteria</taxon>
        <taxon>Pseudomonadati</taxon>
        <taxon>Pseudomonadota</taxon>
        <taxon>Gammaproteobacteria</taxon>
        <taxon>Chromatiales</taxon>
        <taxon>Sedimenticolaceae</taxon>
        <taxon>Thiolapillus</taxon>
    </lineage>
</organism>
<feature type="region of interest" description="Disordered" evidence="1">
    <location>
        <begin position="1"/>
        <end position="86"/>
    </location>
</feature>
<dbReference type="PROSITE" id="PS50828">
    <property type="entry name" value="SMR"/>
    <property type="match status" value="1"/>
</dbReference>
<dbReference type="InterPro" id="IPR002625">
    <property type="entry name" value="Smr_dom"/>
</dbReference>
<dbReference type="Pfam" id="PF01713">
    <property type="entry name" value="Smr"/>
    <property type="match status" value="1"/>
</dbReference>
<evidence type="ECO:0000313" key="3">
    <source>
        <dbReference type="EMBL" id="BAO44805.1"/>
    </source>
</evidence>
<proteinExistence type="predicted"/>
<evidence type="ECO:0000256" key="1">
    <source>
        <dbReference type="SAM" id="MobiDB-lite"/>
    </source>
</evidence>
<protein>
    <submittedName>
        <fullName evidence="3">Smr/MutS family protein</fullName>
    </submittedName>
</protein>
<dbReference type="AlphaFoldDB" id="A0A7U6GJI5"/>
<dbReference type="RefSeq" id="WP_223212036.1">
    <property type="nucleotide sequence ID" value="NZ_AP012273.1"/>
</dbReference>
<dbReference type="InterPro" id="IPR036063">
    <property type="entry name" value="Smr_dom_sf"/>
</dbReference>
<accession>A0A7U6GJI5</accession>
<sequence>MNTLQTTPIPDELDSLGYNRFMSGTDNSGDDEFSAFQEAMQGVTPLEHDKASPWKQRKRPVPLEHSPDGSAPGDEFADTSEDTPDFLEFRRPGIQHRLWSDLQRGVLQPEATLDLHGMRVRDARQALAQFLNQSLAGRKRCVRIIHGKGRGSSQQPVLKQRLNQWLPQKKEVLAYCSAPRWDGGTGAAYVLLSRKWG</sequence>
<gene>
    <name evidence="3" type="ORF">TBH_C1890</name>
</gene>